<evidence type="ECO:0000313" key="2">
    <source>
        <dbReference type="EMBL" id="KAJ1176570.1"/>
    </source>
</evidence>
<name>A0AAV7TJI2_PLEWA</name>
<organism evidence="2 3">
    <name type="scientific">Pleurodeles waltl</name>
    <name type="common">Iberian ribbed newt</name>
    <dbReference type="NCBI Taxonomy" id="8319"/>
    <lineage>
        <taxon>Eukaryota</taxon>
        <taxon>Metazoa</taxon>
        <taxon>Chordata</taxon>
        <taxon>Craniata</taxon>
        <taxon>Vertebrata</taxon>
        <taxon>Euteleostomi</taxon>
        <taxon>Amphibia</taxon>
        <taxon>Batrachia</taxon>
        <taxon>Caudata</taxon>
        <taxon>Salamandroidea</taxon>
        <taxon>Salamandridae</taxon>
        <taxon>Pleurodelinae</taxon>
        <taxon>Pleurodeles</taxon>
    </lineage>
</organism>
<dbReference type="Proteomes" id="UP001066276">
    <property type="component" value="Chromosome 3_2"/>
</dbReference>
<accession>A0AAV7TJI2</accession>
<gene>
    <name evidence="2" type="ORF">NDU88_001844</name>
</gene>
<reference evidence="2" key="1">
    <citation type="journal article" date="2022" name="bioRxiv">
        <title>Sequencing and chromosome-scale assembly of the giantPleurodeles waltlgenome.</title>
        <authorList>
            <person name="Brown T."/>
            <person name="Elewa A."/>
            <person name="Iarovenko S."/>
            <person name="Subramanian E."/>
            <person name="Araus A.J."/>
            <person name="Petzold A."/>
            <person name="Susuki M."/>
            <person name="Suzuki K.-i.T."/>
            <person name="Hayashi T."/>
            <person name="Toyoda A."/>
            <person name="Oliveira C."/>
            <person name="Osipova E."/>
            <person name="Leigh N.D."/>
            <person name="Simon A."/>
            <person name="Yun M.H."/>
        </authorList>
    </citation>
    <scope>NUCLEOTIDE SEQUENCE</scope>
    <source>
        <strain evidence="2">20211129_DDA</strain>
        <tissue evidence="2">Liver</tissue>
    </source>
</reference>
<feature type="region of interest" description="Disordered" evidence="1">
    <location>
        <begin position="163"/>
        <end position="231"/>
    </location>
</feature>
<dbReference type="EMBL" id="JANPWB010000006">
    <property type="protein sequence ID" value="KAJ1176570.1"/>
    <property type="molecule type" value="Genomic_DNA"/>
</dbReference>
<protein>
    <submittedName>
        <fullName evidence="2">Uncharacterized protein</fullName>
    </submittedName>
</protein>
<comment type="caution">
    <text evidence="2">The sequence shown here is derived from an EMBL/GenBank/DDBJ whole genome shotgun (WGS) entry which is preliminary data.</text>
</comment>
<sequence length="231" mass="26288">MAHLGVHHRKIAQLWPQINGMVERFMGNINYAVQQAKLVQIFVEQALCQVFRHNSCPSELVLGRASRTHLPHWNPRFHQNTVTLSYVTKRKMKRQADAQHHATTSGLKLADLVLLHQRQTHKSDSPFSSQHLKITNIKGSMITAAAGSYSTTRNSSHFREFITSDEDEGEARPSDEQTSLSEDTQEPIKAALPNSEGPLQAEDTQEEKDHEKERSRPTRVSKKPKRLIEEL</sequence>
<dbReference type="AlphaFoldDB" id="A0AAV7TJI2"/>
<keyword evidence="3" id="KW-1185">Reference proteome</keyword>
<proteinExistence type="predicted"/>
<evidence type="ECO:0000313" key="3">
    <source>
        <dbReference type="Proteomes" id="UP001066276"/>
    </source>
</evidence>
<feature type="compositionally biased region" description="Basic and acidic residues" evidence="1">
    <location>
        <begin position="207"/>
        <end position="216"/>
    </location>
</feature>
<evidence type="ECO:0000256" key="1">
    <source>
        <dbReference type="SAM" id="MobiDB-lite"/>
    </source>
</evidence>